<dbReference type="PANTHER" id="PTHR43877">
    <property type="entry name" value="AMINOALKYLPHOSPHONATE N-ACETYLTRANSFERASE-RELATED-RELATED"/>
    <property type="match status" value="1"/>
</dbReference>
<accession>A0ABT8GAQ2</accession>
<dbReference type="InterPro" id="IPR000182">
    <property type="entry name" value="GNAT_dom"/>
</dbReference>
<protein>
    <submittedName>
        <fullName evidence="4">GNAT family N-acetyltransferase</fullName>
        <ecNumber evidence="4">2.3.1.-</ecNumber>
    </submittedName>
</protein>
<sequence length="165" mass="17344">MTAPVEIDLDAGPDEAGPAIDAMHRAFAEYSLKGQPSGALTETAETLRDEMRAGIRIALARVAGEVVAVAKYHDADDGSLYFGRLGVVPEARGAGLAAALVRALRDDARARGRSGLSCLVRAEEHGNIAVYQALGMEVTARGERVSRTGALLQVVEMRDVEAAAD</sequence>
<dbReference type="GO" id="GO:0016746">
    <property type="term" value="F:acyltransferase activity"/>
    <property type="evidence" value="ECO:0007669"/>
    <property type="project" value="UniProtKB-KW"/>
</dbReference>
<dbReference type="Gene3D" id="3.40.630.30">
    <property type="match status" value="1"/>
</dbReference>
<name>A0ABT8GAQ2_9MICO</name>
<dbReference type="RefSeq" id="WP_301133792.1">
    <property type="nucleotide sequence ID" value="NZ_JAUHPW010000006.1"/>
</dbReference>
<evidence type="ECO:0000256" key="2">
    <source>
        <dbReference type="ARBA" id="ARBA00023315"/>
    </source>
</evidence>
<feature type="domain" description="N-acetyltransferase" evidence="3">
    <location>
        <begin position="7"/>
        <end position="158"/>
    </location>
</feature>
<keyword evidence="5" id="KW-1185">Reference proteome</keyword>
<evidence type="ECO:0000313" key="5">
    <source>
        <dbReference type="Proteomes" id="UP001172728"/>
    </source>
</evidence>
<evidence type="ECO:0000256" key="1">
    <source>
        <dbReference type="ARBA" id="ARBA00022679"/>
    </source>
</evidence>
<dbReference type="Proteomes" id="UP001172728">
    <property type="component" value="Unassembled WGS sequence"/>
</dbReference>
<dbReference type="EMBL" id="JAUHPW010000006">
    <property type="protein sequence ID" value="MDN4476047.1"/>
    <property type="molecule type" value="Genomic_DNA"/>
</dbReference>
<dbReference type="InterPro" id="IPR016181">
    <property type="entry name" value="Acyl_CoA_acyltransferase"/>
</dbReference>
<dbReference type="InterPro" id="IPR050832">
    <property type="entry name" value="Bact_Acetyltransf"/>
</dbReference>
<evidence type="ECO:0000259" key="3">
    <source>
        <dbReference type="PROSITE" id="PS51186"/>
    </source>
</evidence>
<dbReference type="PROSITE" id="PS51186">
    <property type="entry name" value="GNAT"/>
    <property type="match status" value="1"/>
</dbReference>
<keyword evidence="1 4" id="KW-0808">Transferase</keyword>
<reference evidence="4" key="1">
    <citation type="submission" date="2023-06" db="EMBL/GenBank/DDBJ databases">
        <title>Sysu t00192.</title>
        <authorList>
            <person name="Gao L."/>
            <person name="Fang B.-Z."/>
            <person name="Li W.-J."/>
        </authorList>
    </citation>
    <scope>NUCLEOTIDE SEQUENCE</scope>
    <source>
        <strain evidence="4">SYSU T00192</strain>
    </source>
</reference>
<proteinExistence type="predicted"/>
<keyword evidence="2 4" id="KW-0012">Acyltransferase</keyword>
<dbReference type="EC" id="2.3.1.-" evidence="4"/>
<dbReference type="SUPFAM" id="SSF55729">
    <property type="entry name" value="Acyl-CoA N-acyltransferases (Nat)"/>
    <property type="match status" value="1"/>
</dbReference>
<organism evidence="4 5">
    <name type="scientific">Demequina litoralis</name>
    <dbReference type="NCBI Taxonomy" id="3051660"/>
    <lineage>
        <taxon>Bacteria</taxon>
        <taxon>Bacillati</taxon>
        <taxon>Actinomycetota</taxon>
        <taxon>Actinomycetes</taxon>
        <taxon>Micrococcales</taxon>
        <taxon>Demequinaceae</taxon>
        <taxon>Demequina</taxon>
    </lineage>
</organism>
<comment type="caution">
    <text evidence="4">The sequence shown here is derived from an EMBL/GenBank/DDBJ whole genome shotgun (WGS) entry which is preliminary data.</text>
</comment>
<dbReference type="Pfam" id="PF00583">
    <property type="entry name" value="Acetyltransf_1"/>
    <property type="match status" value="1"/>
</dbReference>
<evidence type="ECO:0000313" key="4">
    <source>
        <dbReference type="EMBL" id="MDN4476047.1"/>
    </source>
</evidence>
<gene>
    <name evidence="4" type="ORF">QQX09_09295</name>
</gene>